<dbReference type="PANTHER" id="PTHR11496:SF102">
    <property type="entry name" value="ALCOHOL DEHYDROGENASE 4"/>
    <property type="match status" value="1"/>
</dbReference>
<evidence type="ECO:0000313" key="7">
    <source>
        <dbReference type="EMBL" id="BBD50103.1"/>
    </source>
</evidence>
<dbReference type="SUPFAM" id="SSF56796">
    <property type="entry name" value="Dehydroquinate synthase-like"/>
    <property type="match status" value="1"/>
</dbReference>
<evidence type="ECO:0000259" key="5">
    <source>
        <dbReference type="Pfam" id="PF00465"/>
    </source>
</evidence>
<dbReference type="GO" id="GO:0004022">
    <property type="term" value="F:alcohol dehydrogenase (NAD+) activity"/>
    <property type="evidence" value="ECO:0007669"/>
    <property type="project" value="UniProtKB-EC"/>
</dbReference>
<dbReference type="Pfam" id="PF25137">
    <property type="entry name" value="ADH_Fe_C"/>
    <property type="match status" value="1"/>
</dbReference>
<dbReference type="FunFam" id="3.40.50.1970:FF:000003">
    <property type="entry name" value="Alcohol dehydrogenase, iron-containing"/>
    <property type="match status" value="1"/>
</dbReference>
<keyword evidence="4" id="KW-0520">NAD</keyword>
<dbReference type="PROSITE" id="PS00913">
    <property type="entry name" value="ADH_IRON_1"/>
    <property type="match status" value="1"/>
</dbReference>
<comment type="similarity">
    <text evidence="2">Belongs to the iron-containing alcohol dehydrogenase family.</text>
</comment>
<organism evidence="7">
    <name type="scientific">Haliea sp. ETY-M</name>
    <dbReference type="NCBI Taxonomy" id="1055105"/>
    <lineage>
        <taxon>Bacteria</taxon>
        <taxon>Pseudomonadati</taxon>
        <taxon>Pseudomonadota</taxon>
        <taxon>Gammaproteobacteria</taxon>
        <taxon>Cellvibrionales</taxon>
        <taxon>Halieaceae</taxon>
        <taxon>Haliea</taxon>
    </lineage>
</organism>
<dbReference type="InterPro" id="IPR018211">
    <property type="entry name" value="ADH_Fe_CS"/>
</dbReference>
<accession>A0A455R1S0</accession>
<name>A0A455R1S0_9GAMM</name>
<dbReference type="FunFam" id="1.20.1090.10:FF:000001">
    <property type="entry name" value="Aldehyde-alcohol dehydrogenase"/>
    <property type="match status" value="1"/>
</dbReference>
<dbReference type="GO" id="GO:0046872">
    <property type="term" value="F:metal ion binding"/>
    <property type="evidence" value="ECO:0007669"/>
    <property type="project" value="InterPro"/>
</dbReference>
<dbReference type="AlphaFoldDB" id="A0A455R1S0"/>
<dbReference type="InterPro" id="IPR001670">
    <property type="entry name" value="ADH_Fe/GldA"/>
</dbReference>
<evidence type="ECO:0000256" key="3">
    <source>
        <dbReference type="ARBA" id="ARBA00023002"/>
    </source>
</evidence>
<feature type="domain" description="Fe-containing alcohol dehydrogenase-like C-terminal" evidence="6">
    <location>
        <begin position="187"/>
        <end position="384"/>
    </location>
</feature>
<comment type="cofactor">
    <cofactor evidence="1">
        <name>Fe cation</name>
        <dbReference type="ChEBI" id="CHEBI:24875"/>
    </cofactor>
</comment>
<dbReference type="CDD" id="cd08193">
    <property type="entry name" value="HVD"/>
    <property type="match status" value="1"/>
</dbReference>
<feature type="domain" description="Alcohol dehydrogenase iron-type/glycerol dehydrogenase GldA" evidence="5">
    <location>
        <begin position="11"/>
        <end position="175"/>
    </location>
</feature>
<evidence type="ECO:0000256" key="2">
    <source>
        <dbReference type="ARBA" id="ARBA00007358"/>
    </source>
</evidence>
<reference evidence="7" key="1">
    <citation type="submission" date="2015-07" db="EMBL/GenBank/DDBJ databases">
        <title>Novel operon containing particulate methane monooxygenase-type genes and epoxyalkane:coenzyme M transferase gene in ethylene-assimilating marine bacterium, Haliea sp. ETY-M.</title>
        <authorList>
            <person name="Suzuki T."/>
            <person name="Habe H."/>
            <person name="Nakajima-Kambe T."/>
            <person name="Fuse H."/>
        </authorList>
    </citation>
    <scope>NUCLEOTIDE SEQUENCE</scope>
    <source>
        <strain evidence="7">ETY-M</strain>
    </source>
</reference>
<protein>
    <submittedName>
        <fullName evidence="7">Alcohol dehydrogenase</fullName>
        <ecNumber evidence="7">1.1.1.1</ecNumber>
    </submittedName>
</protein>
<dbReference type="Gene3D" id="1.20.1090.10">
    <property type="entry name" value="Dehydroquinate synthase-like - alpha domain"/>
    <property type="match status" value="1"/>
</dbReference>
<dbReference type="PANTHER" id="PTHR11496">
    <property type="entry name" value="ALCOHOL DEHYDROGENASE"/>
    <property type="match status" value="1"/>
</dbReference>
<dbReference type="EC" id="1.1.1.1" evidence="7"/>
<evidence type="ECO:0000256" key="4">
    <source>
        <dbReference type="ARBA" id="ARBA00023027"/>
    </source>
</evidence>
<evidence type="ECO:0000256" key="1">
    <source>
        <dbReference type="ARBA" id="ARBA00001962"/>
    </source>
</evidence>
<sequence>MSSYTFNTVARIAAGSGEALRLHAHCGDLGVARVLLVTDPGLVNIGLIAPVEAALVDAGIDVTLFAEVREDPPEAVVEAAVAAGRTADVEAVVAVGGGSSMDVAKVVAALLAGDQPLAEMYGVEQLRGGRLPLILVPTTAGTGSEVTPVAVITTGETTKAGVSSATLLPDVAVLDADLTLGLPPAVTAMTGVDAMVHAIEAYTSKIKKNPISDNLARSALAQLGAHIRTAVHDGQQRTARAAMLLGAMQAGQAFANAPVAAVHALAYPLGGHYHIPHGLSNSLVLPAVLRFNLPEAAGLYAELLDILDPGAASGSDESRATALVAYLETLIDELQLPATLSAAGVREDSLEMLAEDAMLQQRLLVNNPRDVAYDDALAIYRAAYAGA</sequence>
<dbReference type="InterPro" id="IPR039697">
    <property type="entry name" value="Alcohol_dehydrogenase_Fe"/>
</dbReference>
<evidence type="ECO:0000259" key="6">
    <source>
        <dbReference type="Pfam" id="PF25137"/>
    </source>
</evidence>
<dbReference type="InterPro" id="IPR056798">
    <property type="entry name" value="ADH_Fe_C"/>
</dbReference>
<dbReference type="Gene3D" id="3.40.50.1970">
    <property type="match status" value="1"/>
</dbReference>
<dbReference type="EMBL" id="LC064121">
    <property type="protein sequence ID" value="BBD50103.1"/>
    <property type="molecule type" value="Genomic_DNA"/>
</dbReference>
<dbReference type="Pfam" id="PF00465">
    <property type="entry name" value="Fe-ADH"/>
    <property type="match status" value="1"/>
</dbReference>
<proteinExistence type="inferred from homology"/>
<keyword evidence="3 7" id="KW-0560">Oxidoreductase</keyword>